<dbReference type="AlphaFoldDB" id="A0A1N6TX02"/>
<evidence type="ECO:0000313" key="3">
    <source>
        <dbReference type="Proteomes" id="UP000186895"/>
    </source>
</evidence>
<dbReference type="Proteomes" id="UP000186895">
    <property type="component" value="Unassembled WGS sequence"/>
</dbReference>
<reference evidence="2 3" key="1">
    <citation type="submission" date="2017-01" db="EMBL/GenBank/DDBJ databases">
        <authorList>
            <person name="Mah S.A."/>
            <person name="Swanson W.J."/>
            <person name="Moy G.W."/>
            <person name="Vacquier V.D."/>
        </authorList>
    </citation>
    <scope>NUCLEOTIDE SEQUENCE [LARGE SCALE GENOMIC DNA]</scope>
    <source>
        <strain evidence="2 3">DSM 7027</strain>
    </source>
</reference>
<feature type="transmembrane region" description="Helical" evidence="1">
    <location>
        <begin position="181"/>
        <end position="200"/>
    </location>
</feature>
<evidence type="ECO:0000256" key="1">
    <source>
        <dbReference type="SAM" id="Phobius"/>
    </source>
</evidence>
<keyword evidence="1" id="KW-0812">Transmembrane</keyword>
<protein>
    <submittedName>
        <fullName evidence="2">Uncharacterized protein</fullName>
    </submittedName>
</protein>
<feature type="transmembrane region" description="Helical" evidence="1">
    <location>
        <begin position="152"/>
        <end position="175"/>
    </location>
</feature>
<sequence>MNYEQKLEKDLRQNETVIHVIEALTLTQEYQHTKGNLKSYTAATLDSITAARIIKELGFSAEKVEIRTYSNGKKYVIFKGYPGERKILKGTKYLVNNPDVVRLAIGPKGIVESAKSGFVISFILSSGLEVFDYLIQDGYTLSRLLGTLSSDLIKIGLASIAAAAAGLVAGSIAIIGSTAAVPLIAAIAVGIITGSALEIIDRRLGATKALIKGYEKIGIKLKEIEYEYNNNIALIERKPNLIFCLFAQCPEITGY</sequence>
<dbReference type="STRING" id="49186.SAMN05421647_10670"/>
<keyword evidence="1" id="KW-1133">Transmembrane helix</keyword>
<gene>
    <name evidence="2" type="ORF">SAMN05421647_10670</name>
</gene>
<proteinExistence type="predicted"/>
<dbReference type="RefSeq" id="WP_076463257.1">
    <property type="nucleotide sequence ID" value="NZ_FTMN01000006.1"/>
</dbReference>
<organism evidence="2 3">
    <name type="scientific">Marinobacterium stanieri</name>
    <dbReference type="NCBI Taxonomy" id="49186"/>
    <lineage>
        <taxon>Bacteria</taxon>
        <taxon>Pseudomonadati</taxon>
        <taxon>Pseudomonadota</taxon>
        <taxon>Gammaproteobacteria</taxon>
        <taxon>Oceanospirillales</taxon>
        <taxon>Oceanospirillaceae</taxon>
        <taxon>Marinobacterium</taxon>
    </lineage>
</organism>
<name>A0A1N6TX02_9GAMM</name>
<evidence type="ECO:0000313" key="2">
    <source>
        <dbReference type="EMBL" id="SIQ57781.1"/>
    </source>
</evidence>
<keyword evidence="3" id="KW-1185">Reference proteome</keyword>
<accession>A0A1N6TX02</accession>
<dbReference type="EMBL" id="FTMN01000006">
    <property type="protein sequence ID" value="SIQ57781.1"/>
    <property type="molecule type" value="Genomic_DNA"/>
</dbReference>
<keyword evidence="1" id="KW-0472">Membrane</keyword>